<dbReference type="InterPro" id="IPR023875">
    <property type="entry name" value="DNA_repair_put"/>
</dbReference>
<dbReference type="EMBL" id="JACOPO010000001">
    <property type="protein sequence ID" value="MBC5721734.1"/>
    <property type="molecule type" value="Genomic_DNA"/>
</dbReference>
<evidence type="ECO:0000313" key="2">
    <source>
        <dbReference type="EMBL" id="MBC5721734.1"/>
    </source>
</evidence>
<keyword evidence="3" id="KW-1185">Reference proteome</keyword>
<dbReference type="NCBIfam" id="TIGR03915">
    <property type="entry name" value="SAM_7_link_chp"/>
    <property type="match status" value="1"/>
</dbReference>
<reference evidence="2" key="1">
    <citation type="submission" date="2020-08" db="EMBL/GenBank/DDBJ databases">
        <title>Genome public.</title>
        <authorList>
            <person name="Liu C."/>
            <person name="Sun Q."/>
        </authorList>
    </citation>
    <scope>NUCLEOTIDE SEQUENCE</scope>
    <source>
        <strain evidence="2">NSJ-23</strain>
    </source>
</reference>
<name>A0A8J6M5Q0_9FIRM</name>
<dbReference type="Proteomes" id="UP000628736">
    <property type="component" value="Unassembled WGS sequence"/>
</dbReference>
<proteinExistence type="predicted"/>
<evidence type="ECO:0000259" key="1">
    <source>
        <dbReference type="Pfam" id="PF13566"/>
    </source>
</evidence>
<accession>A0A8J6M5Q0</accession>
<protein>
    <submittedName>
        <fullName evidence="2">TIGR03915 family putative DNA repair protein</fullName>
    </submittedName>
</protein>
<sequence>MPWTQVCCHYDGTFSGFLTCVFETYVNQEEPVEFRTPEDPYCSLYPQRTIITVEEHAQRVYRSFSPKLGHEGRELAARGFLTCLPEKELWLWRLIRLGYERGPAFVRDLTDPTVDKVRKAVQQLNNEAHLYTGFVRFSDQGGVLVGEIEPKNRVLPLLRPHFCSRYPQERFVLHDRTHGEALFHQPNQWAILPVEDFHLGPAGESELAYRRLWRSFYDAISIRGRENPRCRMTQMPKRYWGMMTEFQKEWDRALPEVHG</sequence>
<dbReference type="Pfam" id="PF13566">
    <property type="entry name" value="DUF4130"/>
    <property type="match status" value="1"/>
</dbReference>
<dbReference type="RefSeq" id="WP_186852090.1">
    <property type="nucleotide sequence ID" value="NZ_JACOPO010000001.1"/>
</dbReference>
<feature type="domain" description="DUF4130" evidence="1">
    <location>
        <begin position="86"/>
        <end position="245"/>
    </location>
</feature>
<organism evidence="2 3">
    <name type="scientific">Flintibacter hominis</name>
    <dbReference type="NCBI Taxonomy" id="2763048"/>
    <lineage>
        <taxon>Bacteria</taxon>
        <taxon>Bacillati</taxon>
        <taxon>Bacillota</taxon>
        <taxon>Clostridia</taxon>
        <taxon>Eubacteriales</taxon>
        <taxon>Flintibacter</taxon>
    </lineage>
</organism>
<dbReference type="AlphaFoldDB" id="A0A8J6M5Q0"/>
<gene>
    <name evidence="2" type="ORF">H8S11_02700</name>
</gene>
<comment type="caution">
    <text evidence="2">The sequence shown here is derived from an EMBL/GenBank/DDBJ whole genome shotgun (WGS) entry which is preliminary data.</text>
</comment>
<dbReference type="InterPro" id="IPR025404">
    <property type="entry name" value="DUF4130"/>
</dbReference>
<evidence type="ECO:0000313" key="3">
    <source>
        <dbReference type="Proteomes" id="UP000628736"/>
    </source>
</evidence>